<keyword evidence="4" id="KW-0472">Membrane</keyword>
<protein>
    <submittedName>
        <fullName evidence="6">ATP-binding cassette sub-family A member 3</fullName>
    </submittedName>
</protein>
<dbReference type="AlphaFoldDB" id="A0A1D2MNH9"/>
<dbReference type="OrthoDB" id="6493171at2759"/>
<feature type="region of interest" description="Disordered" evidence="3">
    <location>
        <begin position="1"/>
        <end position="40"/>
    </location>
</feature>
<feature type="compositionally biased region" description="Basic and acidic residues" evidence="3">
    <location>
        <begin position="586"/>
        <end position="599"/>
    </location>
</feature>
<feature type="domain" description="ABC transporter" evidence="5">
    <location>
        <begin position="612"/>
        <end position="848"/>
    </location>
</feature>
<dbReference type="InterPro" id="IPR026082">
    <property type="entry name" value="ABCA"/>
</dbReference>
<feature type="transmembrane region" description="Helical" evidence="4">
    <location>
        <begin position="1182"/>
        <end position="1204"/>
    </location>
</feature>
<evidence type="ECO:0000313" key="7">
    <source>
        <dbReference type="Proteomes" id="UP000094527"/>
    </source>
</evidence>
<keyword evidence="7" id="KW-1185">Reference proteome</keyword>
<feature type="transmembrane region" description="Helical" evidence="4">
    <location>
        <begin position="126"/>
        <end position="147"/>
    </location>
</feature>
<keyword evidence="6" id="KW-0547">Nucleotide-binding</keyword>
<feature type="non-terminal residue" evidence="6">
    <location>
        <position position="1214"/>
    </location>
</feature>
<dbReference type="InterPro" id="IPR003439">
    <property type="entry name" value="ABC_transporter-like_ATP-bd"/>
</dbReference>
<evidence type="ECO:0000256" key="4">
    <source>
        <dbReference type="SAM" id="Phobius"/>
    </source>
</evidence>
<evidence type="ECO:0000256" key="2">
    <source>
        <dbReference type="ARBA" id="ARBA00022737"/>
    </source>
</evidence>
<reference evidence="6 7" key="1">
    <citation type="journal article" date="2016" name="Genome Biol. Evol.">
        <title>Gene Family Evolution Reflects Adaptation to Soil Environmental Stressors in the Genome of the Collembolan Orchesella cincta.</title>
        <authorList>
            <person name="Faddeeva-Vakhrusheva A."/>
            <person name="Derks M.F."/>
            <person name="Anvar S.Y."/>
            <person name="Agamennone V."/>
            <person name="Suring W."/>
            <person name="Smit S."/>
            <person name="van Straalen N.M."/>
            <person name="Roelofs D."/>
        </authorList>
    </citation>
    <scope>NUCLEOTIDE SEQUENCE [LARGE SCALE GENOMIC DNA]</scope>
    <source>
        <tissue evidence="6">Mixed pool</tissue>
    </source>
</reference>
<dbReference type="GO" id="GO:0140359">
    <property type="term" value="F:ABC-type transporter activity"/>
    <property type="evidence" value="ECO:0007669"/>
    <property type="project" value="InterPro"/>
</dbReference>
<sequence>MGNTAGKVEPAPEKPPSGRQTTRSNNPPEPNIEELLPNHHHVDIGESFANDKEIEHHGQDFRNYVNNSASKDSFVDLGSNNDPDESIDEEELLLEEQQSPSSRFTRFWRQFLIVFFSPIFPRHRNIFPFIFEVIVPGLVAFIIFAAFTSGISWKQVYYNKVYNTVYDFPELSMETAISEFRDKHADGFGSVLIIYTPVNDFTTDIMRFTIQKLGLGDYNRVDKKGRNARGVVGAQSQVELVERALYHKKENHNHGLPVGIIFNYDAKDIDEITKLPYNVNYSIMSFDKTIHNTADNYPFVSPPKSKSWLSPYIKSGFIGLQYAIEQSIIQNVFEKQKEAEKREWKMKDAEFKPNISTHPQFFQGINDVFDMPDIKLQMFTYANFRNALFRSFVTFAVSFGLVFAYSFMSFFIVRQIVQENISGIKDLLQMHGLPHYVHWASLFFHTVFFRAITTILVVLALRTDFGFGGFVLISFVKPILNRNCKLSSEIALFRLIIIFPNWCLRHMMRTIIDHESDEKGIHWFNIMNIDYVDNQLSVGGGMLILISTSIVYCILAAYCDMTSATKLFPPTSKWYEFKERKRQKKEKKEHQQQLKKDIAEGRATDFEKPAIYEEPDPEKECFVHIRHVTKRFAKHKVALNSVKVKQSALLIVSGSGKTPLLAILSGMMMPSSGYAIIKGHDTNFESKGARQHVGLCTQRLVAFNLLTVREHIILCYRLRGYSQDECDRNCVNLLQRMNLWPVRSHIPDRIKVDELRRLDIALALVGSPEILLFDEPTMGLDALSRREIWDILLSLKNQHTVILTSNIVDEAEFLADRIALLAHGRLICFGSLDFLRRSYDTGYFLKLEHIPGAPPINKNGVMAIIRTHMGANIPINFRNPTRSKDIDSLELELPYKQQKFFADLFEELEKKRANMSVKKLTIKRVSLSDIFIKICCSAAAEGSPADLYVRRNDSKAEIPALPEKAERNHSRYYHIIALLKKRRTVFKSLKISSSLLYSFLPLSIVVMVLFQSKVFVLPAKGNPNRMLTIQPYVRAQDEHLRLFYKASKYDLSNGGYARELVELIQPYGVQLEKDDSMISNLYKVLDEDSGQVGYAKERHMVAFEFRRLGKGGDDLKFDFIGYFASGALHSAPIAINIMSNSLLRAVYSGPSGRHYTVTANNNPMPPTVASPYELKCGITCSLLALVMTFTIAMISHSCVLLPMLERRYGGTVLQ</sequence>
<dbReference type="STRING" id="48709.A0A1D2MNH9"/>
<feature type="transmembrane region" description="Helical" evidence="4">
    <location>
        <begin position="436"/>
        <end position="458"/>
    </location>
</feature>
<dbReference type="PANTHER" id="PTHR19229">
    <property type="entry name" value="ATP-BINDING CASSETTE TRANSPORTER SUBFAMILY A ABCA"/>
    <property type="match status" value="1"/>
</dbReference>
<dbReference type="PANTHER" id="PTHR19229:SF36">
    <property type="entry name" value="ATP-BINDING CASSETTE SUB-FAMILY A MEMBER 2"/>
    <property type="match status" value="1"/>
</dbReference>
<organism evidence="6 7">
    <name type="scientific">Orchesella cincta</name>
    <name type="common">Springtail</name>
    <name type="synonym">Podura cincta</name>
    <dbReference type="NCBI Taxonomy" id="48709"/>
    <lineage>
        <taxon>Eukaryota</taxon>
        <taxon>Metazoa</taxon>
        <taxon>Ecdysozoa</taxon>
        <taxon>Arthropoda</taxon>
        <taxon>Hexapoda</taxon>
        <taxon>Collembola</taxon>
        <taxon>Entomobryomorpha</taxon>
        <taxon>Entomobryoidea</taxon>
        <taxon>Orchesellidae</taxon>
        <taxon>Orchesellinae</taxon>
        <taxon>Orchesella</taxon>
    </lineage>
</organism>
<accession>A0A1D2MNH9</accession>
<dbReference type="GO" id="GO:0005524">
    <property type="term" value="F:ATP binding"/>
    <property type="evidence" value="ECO:0007669"/>
    <property type="project" value="UniProtKB-KW"/>
</dbReference>
<dbReference type="InterPro" id="IPR027417">
    <property type="entry name" value="P-loop_NTPase"/>
</dbReference>
<feature type="region of interest" description="Disordered" evidence="3">
    <location>
        <begin position="579"/>
        <end position="599"/>
    </location>
</feature>
<proteinExistence type="predicted"/>
<feature type="transmembrane region" description="Helical" evidence="4">
    <location>
        <begin position="536"/>
        <end position="558"/>
    </location>
</feature>
<dbReference type="SUPFAM" id="SSF52540">
    <property type="entry name" value="P-loop containing nucleoside triphosphate hydrolases"/>
    <property type="match status" value="1"/>
</dbReference>
<gene>
    <name evidence="6" type="ORF">Ocin01_12230</name>
</gene>
<evidence type="ECO:0000259" key="5">
    <source>
        <dbReference type="PROSITE" id="PS50893"/>
    </source>
</evidence>
<dbReference type="GO" id="GO:0016887">
    <property type="term" value="F:ATP hydrolysis activity"/>
    <property type="evidence" value="ECO:0007669"/>
    <property type="project" value="InterPro"/>
</dbReference>
<keyword evidence="2" id="KW-0677">Repeat</keyword>
<keyword evidence="1" id="KW-0813">Transport</keyword>
<evidence type="ECO:0000256" key="1">
    <source>
        <dbReference type="ARBA" id="ARBA00022448"/>
    </source>
</evidence>
<dbReference type="Pfam" id="PF00005">
    <property type="entry name" value="ABC_tran"/>
    <property type="match status" value="1"/>
</dbReference>
<dbReference type="EMBL" id="LJIJ01000803">
    <property type="protein sequence ID" value="ODM94442.1"/>
    <property type="molecule type" value="Genomic_DNA"/>
</dbReference>
<evidence type="ECO:0000256" key="3">
    <source>
        <dbReference type="SAM" id="MobiDB-lite"/>
    </source>
</evidence>
<feature type="transmembrane region" description="Helical" evidence="4">
    <location>
        <begin position="995"/>
        <end position="1016"/>
    </location>
</feature>
<feature type="transmembrane region" description="Helical" evidence="4">
    <location>
        <begin position="392"/>
        <end position="416"/>
    </location>
</feature>
<dbReference type="PROSITE" id="PS50893">
    <property type="entry name" value="ABC_TRANSPORTER_2"/>
    <property type="match status" value="1"/>
</dbReference>
<name>A0A1D2MNH9_ORCCI</name>
<dbReference type="GO" id="GO:0016020">
    <property type="term" value="C:membrane"/>
    <property type="evidence" value="ECO:0007669"/>
    <property type="project" value="InterPro"/>
</dbReference>
<keyword evidence="4" id="KW-1133">Transmembrane helix</keyword>
<dbReference type="GO" id="GO:0005319">
    <property type="term" value="F:lipid transporter activity"/>
    <property type="evidence" value="ECO:0007669"/>
    <property type="project" value="TreeGrafter"/>
</dbReference>
<dbReference type="Gene3D" id="3.40.50.300">
    <property type="entry name" value="P-loop containing nucleotide triphosphate hydrolases"/>
    <property type="match status" value="1"/>
</dbReference>
<comment type="caution">
    <text evidence="6">The sequence shown here is derived from an EMBL/GenBank/DDBJ whole genome shotgun (WGS) entry which is preliminary data.</text>
</comment>
<evidence type="ECO:0000313" key="6">
    <source>
        <dbReference type="EMBL" id="ODM94442.1"/>
    </source>
</evidence>
<keyword evidence="6" id="KW-0067">ATP-binding</keyword>
<dbReference type="Proteomes" id="UP000094527">
    <property type="component" value="Unassembled WGS sequence"/>
</dbReference>
<keyword evidence="4" id="KW-0812">Transmembrane</keyword>